<dbReference type="Proteomes" id="UP000242219">
    <property type="component" value="Unassembled WGS sequence"/>
</dbReference>
<accession>A0A1V6LZ27</accession>
<keyword evidence="2" id="KW-1185">Reference proteome</keyword>
<gene>
    <name evidence="1" type="ORF">BIY37_08715</name>
</gene>
<evidence type="ECO:0000313" key="1">
    <source>
        <dbReference type="EMBL" id="OQD45393.1"/>
    </source>
</evidence>
<reference evidence="1 2" key="1">
    <citation type="journal article" date="2016" name="Genome Announc.">
        <title>Draft Genome Sequence of the Anaerobic Ammonium-Oxidizing Bacterium 'Candidatus Brocadia sp. 40'.</title>
        <authorList>
            <person name="Ali M."/>
            <person name="Haroon M.F."/>
            <person name="Narita Y."/>
            <person name="Zhang L."/>
            <person name="Rangel Shaw D."/>
            <person name="Okabe S."/>
            <person name="Saikaly P.E."/>
        </authorList>
    </citation>
    <scope>NUCLEOTIDE SEQUENCE [LARGE SCALE GENOMIC DNA]</scope>
    <source>
        <strain evidence="1 2">40</strain>
    </source>
</reference>
<dbReference type="AlphaFoldDB" id="A0A1V6LZ27"/>
<dbReference type="EMBL" id="MJUW02000093">
    <property type="protein sequence ID" value="OQD45393.1"/>
    <property type="molecule type" value="Genomic_DNA"/>
</dbReference>
<organism evidence="1 2">
    <name type="scientific">Candidatus Brocadia sapporoensis</name>
    <dbReference type="NCBI Taxonomy" id="392547"/>
    <lineage>
        <taxon>Bacteria</taxon>
        <taxon>Pseudomonadati</taxon>
        <taxon>Planctomycetota</taxon>
        <taxon>Candidatus Brocadiia</taxon>
        <taxon>Candidatus Brocadiales</taxon>
        <taxon>Candidatus Brocadiaceae</taxon>
        <taxon>Candidatus Brocadia</taxon>
    </lineage>
</organism>
<proteinExistence type="predicted"/>
<sequence>MQLYRSQIPHINEAKRGEKVYKKERFNMGILQPYHCYLLLPMILIKYSTSPYPDDKGTNWRVLTTRGDKYDAWTGVGDDEGVGGPVSRGLMSGVRCIAQNSSLIMVVDRCGQ</sequence>
<protein>
    <submittedName>
        <fullName evidence="1">Uncharacterized protein</fullName>
    </submittedName>
</protein>
<name>A0A1V6LZ27_9BACT</name>
<comment type="caution">
    <text evidence="1">The sequence shown here is derived from an EMBL/GenBank/DDBJ whole genome shotgun (WGS) entry which is preliminary data.</text>
</comment>
<evidence type="ECO:0000313" key="2">
    <source>
        <dbReference type="Proteomes" id="UP000242219"/>
    </source>
</evidence>